<evidence type="ECO:0000313" key="3">
    <source>
        <dbReference type="Proteomes" id="UP000218934"/>
    </source>
</evidence>
<name>A0A2A4G116_9SPHN</name>
<dbReference type="InterPro" id="IPR031709">
    <property type="entry name" value="PutAbiC"/>
</dbReference>
<dbReference type="Proteomes" id="UP000218934">
    <property type="component" value="Unassembled WGS sequence"/>
</dbReference>
<protein>
    <recommendedName>
        <fullName evidence="4">Phage abortive infection protein</fullName>
    </recommendedName>
</protein>
<sequence length="271" mass="31824">MNRLFTSFLCAIVITVWLLWAHYSPDIAAYFLWLSDSTVSTAGTWGDSFGPLNALISSFAFIGVCITLFTQSDAIKIQTADTHRQRFESSFFEIIRIMKEVRDNISFTNSRDYSDHIRKESGLPPLKKLPRYSNIKAIRQCVKEIQFWLVRNKIAFKPDEDQMKNIYMRSVHSRFESTLSPYFRLIYTTLKKINDDKILNDGEKIYYANLLRSQLTSFEIILIGINALCPISNDFKKYVSHFRLLKYVPKGRWRQRLRLFYDDEVFAGRDD</sequence>
<dbReference type="Pfam" id="PF16872">
    <property type="entry name" value="putAbiC"/>
    <property type="match status" value="1"/>
</dbReference>
<reference evidence="2 3" key="1">
    <citation type="submission" date="2017-09" db="EMBL/GenBank/DDBJ databases">
        <title>The Catabolism of 3,6-Dichlorosalicylic acid is Initiated by the Cytochrome P450 Monooxygenase DsmABC in Rhizorhabdus dicambivorans Ndbn-20.</title>
        <authorList>
            <person name="Na L."/>
        </authorList>
    </citation>
    <scope>NUCLEOTIDE SEQUENCE [LARGE SCALE GENOMIC DNA]</scope>
    <source>
        <strain evidence="2 3">Ndbn-20m</strain>
    </source>
</reference>
<keyword evidence="1" id="KW-1133">Transmembrane helix</keyword>
<accession>A0A2A4G116</accession>
<evidence type="ECO:0000313" key="2">
    <source>
        <dbReference type="EMBL" id="PCE43685.1"/>
    </source>
</evidence>
<dbReference type="RefSeq" id="WP_083216146.1">
    <property type="nucleotide sequence ID" value="NZ_CP023449.1"/>
</dbReference>
<evidence type="ECO:0008006" key="4">
    <source>
        <dbReference type="Google" id="ProtNLM"/>
    </source>
</evidence>
<gene>
    <name evidence="2" type="ORF">COO09_05135</name>
</gene>
<evidence type="ECO:0000256" key="1">
    <source>
        <dbReference type="SAM" id="Phobius"/>
    </source>
</evidence>
<keyword evidence="3" id="KW-1185">Reference proteome</keyword>
<proteinExistence type="predicted"/>
<keyword evidence="1" id="KW-0472">Membrane</keyword>
<dbReference type="OrthoDB" id="7595298at2"/>
<dbReference type="KEGG" id="rdi:CMV14_02815"/>
<comment type="caution">
    <text evidence="2">The sequence shown here is derived from an EMBL/GenBank/DDBJ whole genome shotgun (WGS) entry which is preliminary data.</text>
</comment>
<organism evidence="2 3">
    <name type="scientific">Rhizorhabdus dicambivorans</name>
    <dbReference type="NCBI Taxonomy" id="1850238"/>
    <lineage>
        <taxon>Bacteria</taxon>
        <taxon>Pseudomonadati</taxon>
        <taxon>Pseudomonadota</taxon>
        <taxon>Alphaproteobacteria</taxon>
        <taxon>Sphingomonadales</taxon>
        <taxon>Sphingomonadaceae</taxon>
        <taxon>Rhizorhabdus</taxon>
    </lineage>
</organism>
<dbReference type="AlphaFoldDB" id="A0A2A4G116"/>
<keyword evidence="1" id="KW-0812">Transmembrane</keyword>
<dbReference type="EMBL" id="NWUF01000003">
    <property type="protein sequence ID" value="PCE43685.1"/>
    <property type="molecule type" value="Genomic_DNA"/>
</dbReference>
<feature type="transmembrane region" description="Helical" evidence="1">
    <location>
        <begin position="49"/>
        <end position="69"/>
    </location>
</feature>